<reference evidence="1 2" key="1">
    <citation type="submission" date="2020-02" db="EMBL/GenBank/DDBJ databases">
        <title>Genome sequencing for Draconibacterium sp. strain M1.</title>
        <authorList>
            <person name="Park S.-J."/>
        </authorList>
    </citation>
    <scope>NUCLEOTIDE SEQUENCE [LARGE SCALE GENOMIC DNA]</scope>
    <source>
        <strain evidence="1 2">M1</strain>
    </source>
</reference>
<sequence>MKRSLYTIIIFALLLSCEHYPEPGSETLEQFYCSVIGNNQSAEGLQYLSEEVGAQIDFNSLITSEVGEFKMEITVSEGGGIVDNDVLYPDENGVMTTKWQLGNDTNNQLLTCRILDSDNKQYVEFTIVATAYFYNNWNTITQGNLIGIQDMIADTINHRSMMLSHGDIWKSSSEPYSWIRLGFPFPGNIRMLDMSSDGTVFAAVWNGTLYKSEDWGENWSYITKPIPNNDYYYSFNITSDDYLWASKAAFGVYCSKDKGLTWTQDSTTMIKESTLGPIYKYGSSYLTMSSNPTSIIQTKDEGITWDTINTPEYSLSMYVPNDSTIIAQNQGGFKLHKSTDDGESFKLVLAPYTTMGRGEHWHTYNKFKNNYYIMVPSSGVWKTRDFKDFEHLISLSTYQHRLFIDHKGNIYASGYNYINADPEHTFVFAVEK</sequence>
<dbReference type="PROSITE" id="PS51257">
    <property type="entry name" value="PROKAR_LIPOPROTEIN"/>
    <property type="match status" value="1"/>
</dbReference>
<dbReference type="EMBL" id="CP048409">
    <property type="protein sequence ID" value="QIA07053.1"/>
    <property type="molecule type" value="Genomic_DNA"/>
</dbReference>
<keyword evidence="2" id="KW-1185">Reference proteome</keyword>
<dbReference type="Proteomes" id="UP000474630">
    <property type="component" value="Chromosome"/>
</dbReference>
<gene>
    <name evidence="1" type="ORF">G0Q07_04585</name>
</gene>
<protein>
    <recommendedName>
        <fullName evidence="3">Sortilin N-terminal domain-containing protein</fullName>
    </recommendedName>
</protein>
<name>A0A6C0RC43_9BACT</name>
<dbReference type="RefSeq" id="WP_163344982.1">
    <property type="nucleotide sequence ID" value="NZ_CP048409.1"/>
</dbReference>
<evidence type="ECO:0008006" key="3">
    <source>
        <dbReference type="Google" id="ProtNLM"/>
    </source>
</evidence>
<dbReference type="AlphaFoldDB" id="A0A6C0RC43"/>
<dbReference type="SUPFAM" id="SSF110296">
    <property type="entry name" value="Oligoxyloglucan reducing end-specific cellobiohydrolase"/>
    <property type="match status" value="1"/>
</dbReference>
<accession>A0A6C0RC43</accession>
<dbReference type="KEGG" id="drc:G0Q07_04585"/>
<dbReference type="InterPro" id="IPR015943">
    <property type="entry name" value="WD40/YVTN_repeat-like_dom_sf"/>
</dbReference>
<organism evidence="1 2">
    <name type="scientific">Draconibacterium halophilum</name>
    <dbReference type="NCBI Taxonomy" id="2706887"/>
    <lineage>
        <taxon>Bacteria</taxon>
        <taxon>Pseudomonadati</taxon>
        <taxon>Bacteroidota</taxon>
        <taxon>Bacteroidia</taxon>
        <taxon>Marinilabiliales</taxon>
        <taxon>Prolixibacteraceae</taxon>
        <taxon>Draconibacterium</taxon>
    </lineage>
</organism>
<evidence type="ECO:0000313" key="1">
    <source>
        <dbReference type="EMBL" id="QIA07053.1"/>
    </source>
</evidence>
<evidence type="ECO:0000313" key="2">
    <source>
        <dbReference type="Proteomes" id="UP000474630"/>
    </source>
</evidence>
<dbReference type="Gene3D" id="2.130.10.10">
    <property type="entry name" value="YVTN repeat-like/Quinoprotein amine dehydrogenase"/>
    <property type="match status" value="2"/>
</dbReference>
<proteinExistence type="predicted"/>